<comment type="caution">
    <text evidence="1">The sequence shown here is derived from an EMBL/GenBank/DDBJ whole genome shotgun (WGS) entry which is preliminary data.</text>
</comment>
<sequence length="137" mass="15222">MGSNLSSKEYQDYLLKVKAGLLLTAVLLVFLLPNITDSFAQTNNGRFTFPNGGIVEYAIENGQVSNMEIYHDTKSLRINISAYGDGRLDLSIPRDVLDAKNGYDDSFIVLVNGVQANFDEQTTSIIILEMDVLERII</sequence>
<organism evidence="1 2">
    <name type="scientific">Candidatus Nitrosotenuis uzonensis</name>
    <dbReference type="NCBI Taxonomy" id="1407055"/>
    <lineage>
        <taxon>Archaea</taxon>
        <taxon>Nitrososphaerota</taxon>
        <taxon>Candidatus Nitrosotenuis</taxon>
    </lineage>
</organism>
<proteinExistence type="predicted"/>
<reference evidence="1 2" key="1">
    <citation type="journal article" date="2013" name="PLoS ONE">
        <title>Enrichment and Genome Sequence of the Group I.1a Ammonia-Oxidizing Archaeon ?Ca. Nitrosotenuis uzonensis? Representing a Clade Globally.</title>
        <authorList>
            <person name="Lebedeva E.V."/>
            <person name="Hatzenpichler R."/>
            <person name="Pelletier E."/>
            <person name="Schuster N."/>
            <person name="Hauzmayer S."/>
            <person name="Bulaev A."/>
            <person name="Grigor'eva N.V."/>
            <person name="Galushko A."/>
            <person name="Schmid M."/>
            <person name="Palatinszky M."/>
            <person name="Le Paslier D."/>
            <person name="Daims H."/>
            <person name="Wagner M."/>
        </authorList>
    </citation>
    <scope>NUCLEOTIDE SEQUENCE [LARGE SCALE GENOMIC DNA]</scope>
    <source>
        <strain evidence="1 2">N4</strain>
    </source>
</reference>
<evidence type="ECO:0000313" key="2">
    <source>
        <dbReference type="Proteomes" id="UP000018159"/>
    </source>
</evidence>
<dbReference type="Proteomes" id="UP000018159">
    <property type="component" value="Unassembled WGS sequence"/>
</dbReference>
<keyword evidence="2" id="KW-1185">Reference proteome</keyword>
<dbReference type="STRING" id="1407055.NITUZ_140034"/>
<evidence type="ECO:0000313" key="1">
    <source>
        <dbReference type="EMBL" id="CDI04959.1"/>
    </source>
</evidence>
<name>V6AQV0_9ARCH</name>
<protein>
    <submittedName>
        <fullName evidence="1">Uncharacterized protein</fullName>
    </submittedName>
</protein>
<dbReference type="AlphaFoldDB" id="V6AQV0"/>
<accession>V6AQV0</accession>
<dbReference type="EMBL" id="CBTY010000006">
    <property type="protein sequence ID" value="CDI04959.1"/>
    <property type="molecule type" value="Genomic_DNA"/>
</dbReference>
<gene>
    <name evidence="1" type="ORF">NITUZ_140034</name>
</gene>